<proteinExistence type="predicted"/>
<dbReference type="AlphaFoldDB" id="A0A0J6F884"/>
<reference evidence="2 3" key="1">
    <citation type="submission" date="2007-06" db="EMBL/GenBank/DDBJ databases">
        <title>The Genome Sequence of Coccidioides posadasii RMSCC_3488.</title>
        <authorList>
            <consortium name="Coccidioides Genome Resources Consortium"/>
            <consortium name="The Broad Institute Genome Sequencing Platform"/>
            <person name="Henn M.R."/>
            <person name="Sykes S."/>
            <person name="Young S."/>
            <person name="Jaffe D."/>
            <person name="Berlin A."/>
            <person name="Alvarez P."/>
            <person name="Butler J."/>
            <person name="Gnerre S."/>
            <person name="Grabherr M."/>
            <person name="Mauceli E."/>
            <person name="Brockman W."/>
            <person name="Kodira C."/>
            <person name="Alvarado L."/>
            <person name="Zeng Q."/>
            <person name="Crawford M."/>
            <person name="Antoine C."/>
            <person name="Devon K."/>
            <person name="Galgiani J."/>
            <person name="Orsborn K."/>
            <person name="Lewis M.L."/>
            <person name="Nusbaum C."/>
            <person name="Galagan J."/>
            <person name="Birren B."/>
        </authorList>
    </citation>
    <scope>NUCLEOTIDE SEQUENCE [LARGE SCALE GENOMIC DNA]</scope>
    <source>
        <strain evidence="2 3">RMSCC 3488</strain>
    </source>
</reference>
<feature type="compositionally biased region" description="Low complexity" evidence="1">
    <location>
        <begin position="210"/>
        <end position="229"/>
    </location>
</feature>
<gene>
    <name evidence="2" type="ORF">CPAG_05527</name>
</gene>
<dbReference type="VEuPathDB" id="FungiDB:CPAG_05527"/>
<feature type="compositionally biased region" description="Polar residues" evidence="1">
    <location>
        <begin position="259"/>
        <end position="272"/>
    </location>
</feature>
<sequence length="285" mass="31704">MNGCNLPTLSNHSHSDSRITETKRSLSKISFSLKSSCLQNTVDFRRPTPGTNKMSCIVRIFCCVPRNRHQNKPCHAPPQTQVRYQSPPISQVTVDPTRRSRNGFFVDVDAGVDTENHYNFFVPLPRYTPRPVDVNHDEKLPTFEQVQSWTDRRSSQYPPDEKTPLDLEVNQARANNANDHSSDASSTFSVPSSFGNTSTATTETPPPPYSSNSSWAPSRRSISLSTSPSVASMVQGSDMPLPITQPRPALRRSYDGQGSPRTSVDLQRSRGPQSDLPFPPAYSRP</sequence>
<feature type="compositionally biased region" description="Polar residues" evidence="1">
    <location>
        <begin position="187"/>
        <end position="196"/>
    </location>
</feature>
<feature type="region of interest" description="Disordered" evidence="1">
    <location>
        <begin position="176"/>
        <end position="285"/>
    </location>
</feature>
<evidence type="ECO:0000313" key="2">
    <source>
        <dbReference type="EMBL" id="KMM69206.1"/>
    </source>
</evidence>
<evidence type="ECO:0000256" key="1">
    <source>
        <dbReference type="SAM" id="MobiDB-lite"/>
    </source>
</evidence>
<evidence type="ECO:0000313" key="3">
    <source>
        <dbReference type="Proteomes" id="UP000054567"/>
    </source>
</evidence>
<feature type="compositionally biased region" description="Polar residues" evidence="1">
    <location>
        <begin position="1"/>
        <end position="12"/>
    </location>
</feature>
<dbReference type="Proteomes" id="UP000054567">
    <property type="component" value="Unassembled WGS sequence"/>
</dbReference>
<feature type="region of interest" description="Disordered" evidence="1">
    <location>
        <begin position="1"/>
        <end position="21"/>
    </location>
</feature>
<protein>
    <submittedName>
        <fullName evidence="2">Uncharacterized protein</fullName>
    </submittedName>
</protein>
<reference evidence="3" key="2">
    <citation type="journal article" date="2009" name="Genome Res.">
        <title>Comparative genomic analyses of the human fungal pathogens Coccidioides and their relatives.</title>
        <authorList>
            <person name="Sharpton T.J."/>
            <person name="Stajich J.E."/>
            <person name="Rounsley S.D."/>
            <person name="Gardner M.J."/>
            <person name="Wortman J.R."/>
            <person name="Jordar V.S."/>
            <person name="Maiti R."/>
            <person name="Kodira C.D."/>
            <person name="Neafsey D.E."/>
            <person name="Zeng Q."/>
            <person name="Hung C.-Y."/>
            <person name="McMahan C."/>
            <person name="Muszewska A."/>
            <person name="Grynberg M."/>
            <person name="Mandel M.A."/>
            <person name="Kellner E.M."/>
            <person name="Barker B.M."/>
            <person name="Galgiani J.N."/>
            <person name="Orbach M.J."/>
            <person name="Kirkland T.N."/>
            <person name="Cole G.T."/>
            <person name="Henn M.R."/>
            <person name="Birren B.W."/>
            <person name="Taylor J.W."/>
        </authorList>
    </citation>
    <scope>NUCLEOTIDE SEQUENCE [LARGE SCALE GENOMIC DNA]</scope>
    <source>
        <strain evidence="3">RMSCC 3488</strain>
    </source>
</reference>
<dbReference type="OrthoDB" id="4204512at2759"/>
<feature type="compositionally biased region" description="Low complexity" evidence="1">
    <location>
        <begin position="176"/>
        <end position="186"/>
    </location>
</feature>
<feature type="region of interest" description="Disordered" evidence="1">
    <location>
        <begin position="143"/>
        <end position="164"/>
    </location>
</feature>
<name>A0A0J6F884_COCPO</name>
<organism evidence="2 3">
    <name type="scientific">Coccidioides posadasii RMSCC 3488</name>
    <dbReference type="NCBI Taxonomy" id="454284"/>
    <lineage>
        <taxon>Eukaryota</taxon>
        <taxon>Fungi</taxon>
        <taxon>Dikarya</taxon>
        <taxon>Ascomycota</taxon>
        <taxon>Pezizomycotina</taxon>
        <taxon>Eurotiomycetes</taxon>
        <taxon>Eurotiomycetidae</taxon>
        <taxon>Onygenales</taxon>
        <taxon>Onygenaceae</taxon>
        <taxon>Coccidioides</taxon>
    </lineage>
</organism>
<accession>A0A0J6F884</accession>
<feature type="compositionally biased region" description="Basic and acidic residues" evidence="1">
    <location>
        <begin position="150"/>
        <end position="164"/>
    </location>
</feature>
<reference evidence="3" key="3">
    <citation type="journal article" date="2010" name="Genome Res.">
        <title>Population genomic sequencing of Coccidioides fungi reveals recent hybridization and transposon control.</title>
        <authorList>
            <person name="Neafsey D.E."/>
            <person name="Barker B.M."/>
            <person name="Sharpton T.J."/>
            <person name="Stajich J.E."/>
            <person name="Park D.J."/>
            <person name="Whiston E."/>
            <person name="Hung C.-Y."/>
            <person name="McMahan C."/>
            <person name="White J."/>
            <person name="Sykes S."/>
            <person name="Heiman D."/>
            <person name="Young S."/>
            <person name="Zeng Q."/>
            <person name="Abouelleil A."/>
            <person name="Aftuck L."/>
            <person name="Bessette D."/>
            <person name="Brown A."/>
            <person name="FitzGerald M."/>
            <person name="Lui A."/>
            <person name="Macdonald J.P."/>
            <person name="Priest M."/>
            <person name="Orbach M.J."/>
            <person name="Galgiani J.N."/>
            <person name="Kirkland T.N."/>
            <person name="Cole G.T."/>
            <person name="Birren B.W."/>
            <person name="Henn M.R."/>
            <person name="Taylor J.W."/>
            <person name="Rounsley S.D."/>
        </authorList>
    </citation>
    <scope>NUCLEOTIDE SEQUENCE [LARGE SCALE GENOMIC DNA]</scope>
    <source>
        <strain evidence="3">RMSCC 3488</strain>
    </source>
</reference>
<dbReference type="EMBL" id="DS268111">
    <property type="protein sequence ID" value="KMM69206.1"/>
    <property type="molecule type" value="Genomic_DNA"/>
</dbReference>